<keyword evidence="4" id="KW-0479">Metal-binding</keyword>
<dbReference type="CDD" id="cd06123">
    <property type="entry name" value="cupin_HAO"/>
    <property type="match status" value="1"/>
</dbReference>
<evidence type="ECO:0000256" key="2">
    <source>
        <dbReference type="ARBA" id="ARBA00002752"/>
    </source>
</evidence>
<keyword evidence="3" id="KW-0662">Pyridine nucleotide biosynthesis</keyword>
<dbReference type="NCBIfam" id="TIGR03037">
    <property type="entry name" value="anthran_nbaC"/>
    <property type="match status" value="1"/>
</dbReference>
<evidence type="ECO:0000256" key="1">
    <source>
        <dbReference type="ARBA" id="ARBA00001954"/>
    </source>
</evidence>
<gene>
    <name evidence="8" type="ORF">MNBD_GAMMA02-1087</name>
</gene>
<evidence type="ECO:0000313" key="8">
    <source>
        <dbReference type="EMBL" id="VAW47777.1"/>
    </source>
</evidence>
<dbReference type="EC" id="1.13.11.6" evidence="8"/>
<dbReference type="EMBL" id="UOFA01000368">
    <property type="protein sequence ID" value="VAW47777.1"/>
    <property type="molecule type" value="Genomic_DNA"/>
</dbReference>
<dbReference type="InterPro" id="IPR014710">
    <property type="entry name" value="RmlC-like_jellyroll"/>
</dbReference>
<dbReference type="AlphaFoldDB" id="A0A3B0WAQ8"/>
<organism evidence="8">
    <name type="scientific">hydrothermal vent metagenome</name>
    <dbReference type="NCBI Taxonomy" id="652676"/>
    <lineage>
        <taxon>unclassified sequences</taxon>
        <taxon>metagenomes</taxon>
        <taxon>ecological metagenomes</taxon>
    </lineage>
</organism>
<comment type="function">
    <text evidence="2">Catalyzes the oxidative ring opening of 3-hydroxyanthranilate to 2-amino-3-carboxymuconate semialdehyde, which spontaneously cyclizes to quinolinate.</text>
</comment>
<dbReference type="InterPro" id="IPR011051">
    <property type="entry name" value="RmlC_Cupin_sf"/>
</dbReference>
<dbReference type="SUPFAM" id="SSF51182">
    <property type="entry name" value="RmlC-like cupins"/>
    <property type="match status" value="1"/>
</dbReference>
<comment type="cofactor">
    <cofactor evidence="1">
        <name>Fe(2+)</name>
        <dbReference type="ChEBI" id="CHEBI:29033"/>
    </cofactor>
</comment>
<evidence type="ECO:0000256" key="7">
    <source>
        <dbReference type="ARBA" id="ARBA00023004"/>
    </source>
</evidence>
<sequence>MNDAMSEVSIKPMPPFNFKQWIDDHRDQLKPPVCNKQVFEEDDFIVMVVGGPNGRRDYHYEEGPEFFYQLEGDMLLKTQQNGKVVDYPIKAGEVFLLPPRMPHSPVRYANSIGLVVERKRLVHEKDGLMWFCENCNHKLFEEFFTLVDIEKDFFPIFERFFNDEEARTCDECGTVMSESNKLDV</sequence>
<name>A0A3B0WAQ8_9ZZZZ</name>
<keyword evidence="6 8" id="KW-0560">Oxidoreductase</keyword>
<dbReference type="GO" id="GO:0019363">
    <property type="term" value="P:pyridine nucleotide biosynthetic process"/>
    <property type="evidence" value="ECO:0007669"/>
    <property type="project" value="UniProtKB-KW"/>
</dbReference>
<dbReference type="PANTHER" id="PTHR15497:SF1">
    <property type="entry name" value="3-HYDROXYANTHRANILATE 3,4-DIOXYGENASE"/>
    <property type="match status" value="1"/>
</dbReference>
<dbReference type="PANTHER" id="PTHR15497">
    <property type="entry name" value="3-HYDROXYANTHRANILATE 3,4-DIOXYGENASE"/>
    <property type="match status" value="1"/>
</dbReference>
<dbReference type="GO" id="GO:0000334">
    <property type="term" value="F:3-hydroxyanthranilate 3,4-dioxygenase activity"/>
    <property type="evidence" value="ECO:0007669"/>
    <property type="project" value="UniProtKB-EC"/>
</dbReference>
<reference evidence="8" key="1">
    <citation type="submission" date="2018-06" db="EMBL/GenBank/DDBJ databases">
        <authorList>
            <person name="Zhirakovskaya E."/>
        </authorList>
    </citation>
    <scope>NUCLEOTIDE SEQUENCE</scope>
</reference>
<dbReference type="Gene3D" id="2.60.120.10">
    <property type="entry name" value="Jelly Rolls"/>
    <property type="match status" value="1"/>
</dbReference>
<evidence type="ECO:0000256" key="3">
    <source>
        <dbReference type="ARBA" id="ARBA00022642"/>
    </source>
</evidence>
<dbReference type="InterPro" id="IPR010329">
    <property type="entry name" value="3hydroanth_dOase"/>
</dbReference>
<evidence type="ECO:0000256" key="4">
    <source>
        <dbReference type="ARBA" id="ARBA00022723"/>
    </source>
</evidence>
<dbReference type="GO" id="GO:0005506">
    <property type="term" value="F:iron ion binding"/>
    <property type="evidence" value="ECO:0007669"/>
    <property type="project" value="InterPro"/>
</dbReference>
<evidence type="ECO:0000256" key="5">
    <source>
        <dbReference type="ARBA" id="ARBA00022964"/>
    </source>
</evidence>
<dbReference type="NCBIfam" id="NF009763">
    <property type="entry name" value="PRK13264.1"/>
    <property type="match status" value="1"/>
</dbReference>
<dbReference type="HAMAP" id="MF_00825">
    <property type="entry name" value="3_HAO"/>
    <property type="match status" value="1"/>
</dbReference>
<accession>A0A3B0WAQ8</accession>
<protein>
    <submittedName>
        <fullName evidence="8">3-hydroxyanthranilate 3,4-dioxygenase</fullName>
        <ecNumber evidence="8">1.13.11.6</ecNumber>
    </submittedName>
</protein>
<keyword evidence="7" id="KW-0408">Iron</keyword>
<proteinExistence type="inferred from homology"/>
<dbReference type="Pfam" id="PF06052">
    <property type="entry name" value="3-HAO"/>
    <property type="match status" value="1"/>
</dbReference>
<evidence type="ECO:0000256" key="6">
    <source>
        <dbReference type="ARBA" id="ARBA00023002"/>
    </source>
</evidence>
<keyword evidence="5 8" id="KW-0223">Dioxygenase</keyword>